<dbReference type="PANTHER" id="PTHR32215">
    <property type="entry name" value="CILIA- AND FLAGELLA-ASSOCIATED PROTEIN 57"/>
    <property type="match status" value="1"/>
</dbReference>
<dbReference type="SMART" id="SM00320">
    <property type="entry name" value="WD40"/>
    <property type="match status" value="7"/>
</dbReference>
<proteinExistence type="predicted"/>
<feature type="region of interest" description="Disordered" evidence="3">
    <location>
        <begin position="1167"/>
        <end position="1189"/>
    </location>
</feature>
<evidence type="ECO:0000256" key="1">
    <source>
        <dbReference type="PROSITE-ProRule" id="PRU00221"/>
    </source>
</evidence>
<dbReference type="InterPro" id="IPR015943">
    <property type="entry name" value="WD40/YVTN_repeat-like_dom_sf"/>
</dbReference>
<feature type="compositionally biased region" description="Polar residues" evidence="3">
    <location>
        <begin position="1173"/>
        <end position="1189"/>
    </location>
</feature>
<feature type="coiled-coil region" evidence="2">
    <location>
        <begin position="823"/>
        <end position="857"/>
    </location>
</feature>
<evidence type="ECO:0000256" key="2">
    <source>
        <dbReference type="SAM" id="Coils"/>
    </source>
</evidence>
<protein>
    <recommendedName>
        <fullName evidence="6">Cilia- and flagella-associated protein 57</fullName>
    </recommendedName>
</protein>
<dbReference type="EnsemblMetazoa" id="RPRC014247.R118">
    <property type="protein sequence ID" value="RPRC014247.P118"/>
    <property type="gene ID" value="RPRC014247"/>
</dbReference>
<organism evidence="4 5">
    <name type="scientific">Rhodnius prolixus</name>
    <name type="common">Triatomid bug</name>
    <dbReference type="NCBI Taxonomy" id="13249"/>
    <lineage>
        <taxon>Eukaryota</taxon>
        <taxon>Metazoa</taxon>
        <taxon>Ecdysozoa</taxon>
        <taxon>Arthropoda</taxon>
        <taxon>Hexapoda</taxon>
        <taxon>Insecta</taxon>
        <taxon>Pterygota</taxon>
        <taxon>Neoptera</taxon>
        <taxon>Paraneoptera</taxon>
        <taxon>Hemiptera</taxon>
        <taxon>Heteroptera</taxon>
        <taxon>Panheteroptera</taxon>
        <taxon>Cimicomorpha</taxon>
        <taxon>Reduviidae</taxon>
        <taxon>Triatominae</taxon>
        <taxon>Rhodnius</taxon>
    </lineage>
</organism>
<reference evidence="4" key="1">
    <citation type="submission" date="2025-05" db="UniProtKB">
        <authorList>
            <consortium name="EnsemblMetazoa"/>
        </authorList>
    </citation>
    <scope>IDENTIFICATION</scope>
</reference>
<evidence type="ECO:0000256" key="3">
    <source>
        <dbReference type="SAM" id="MobiDB-lite"/>
    </source>
</evidence>
<dbReference type="InterPro" id="IPR036322">
    <property type="entry name" value="WD40_repeat_dom_sf"/>
</dbReference>
<dbReference type="PROSITE" id="PS50082">
    <property type="entry name" value="WD_REPEATS_2"/>
    <property type="match status" value="1"/>
</dbReference>
<dbReference type="SUPFAM" id="SSF50978">
    <property type="entry name" value="WD40 repeat-like"/>
    <property type="match status" value="2"/>
</dbReference>
<keyword evidence="2" id="KW-0175">Coiled coil</keyword>
<accession>A0ABL0EFU1</accession>
<dbReference type="Proteomes" id="UP000015103">
    <property type="component" value="Unassembled WGS sequence"/>
</dbReference>
<feature type="coiled-coil region" evidence="2">
    <location>
        <begin position="954"/>
        <end position="1009"/>
    </location>
</feature>
<sequence>MDVLQQKVSKLKPLLFRGLSTDIRGNLQLISDEILLYPIGKIIAIYNKSTHSQHYIKLCRSEKQINLIAVSPDRKYVAVAEKHGSPRFSVYDIQTRKRLKLLGNPIKNCTSEEFVALTFTHDSKHIVGVVGHPDWLILYYSWQRGRIESHAKAIYSNNKGTVNQICANPEDKAVVVIVGEGLYRQMSVTEKVWRQYGFQRAENIPLRSVCWLNVETVLAGSADGRLILVRSSELRAVYQAHKVLEIEFQAVNESQKTTVSLASNAVTEKERSGIYEVRSLTAFKRGFAFSCISGVVSVFEKISTSKYVRKNVMRVQSPGVGDLDDLTINQIRHISISPSERTMGVTTLRTELYIIKILVEQDLDKEPFLHFQSLDDGFHHGPIASVSTCVWKPLFITVGALDKTARIWDYNTRKTILIKDFPNEIYSASFHPSGLYCLMGFTDKLKLLLVLIDDLRAVRQVDIKCCTLVSFSYGGSLFAAVNGESIEVYSAVYFNRLYVLEDHHEPIRSILFTYDDYSLYVCDGSGYMFKWELAFQRRLDEYTSSGGYCDVACTKDGMACCTVSNDGTLKEAVQGEVSRVIKLEELSLNSVIMSNSNELLVIGSEAGTIYSVLYPLIHPPIYIEFYMHTAPVQKIIMGPRDASLISISTDGALCIWSVLNVNKDSANDLKNITDILVSVSDYNEKINVIKDLGARLHEIETEHAYILQQITAGHEAALKEFHKGYLNTIEDLKFRIKQVEREHLVEMNEQHTKMDQVIATHGEQMEKQNKFYTAKLIEEYEKYEILEQKNEDVTANCHQQIKDIKGENEECIKQIVTEKDLLIKKYLDEISKLQTEVTEVRQNREQLKSELSRHVEEQINRVTSEFTLVKQNLDQQNHQLMCENGIKMKQAIKYLEEIDSYKMKLQNLKAEMELMKKTELNLVQEVKVLKVELAERDWTINEKDKIIIKVTERNQELSKKKFVLSSRIEALENKLAPKGEEMANHRQTVENLTLEIAKLKANVENKDFKINTMRRRLLAYFTELKEQKCKTQTALYLLKVIKNEVFRAKQVMFDYCKLKRIILEIYSKYDNKSTIADLETCRLVEEEFISQKKYLESIIAKLTSRISKLKKQQSPIQKHLLNQNMFLLKEVMASRQEIYELKQLNASLSATNERETGHMMLLSDIEDRDFPPSQESGSQYLDQSNSSTY</sequence>
<feature type="coiled-coil region" evidence="2">
    <location>
        <begin position="891"/>
        <end position="925"/>
    </location>
</feature>
<evidence type="ECO:0000313" key="5">
    <source>
        <dbReference type="Proteomes" id="UP000015103"/>
    </source>
</evidence>
<keyword evidence="1" id="KW-0853">WD repeat</keyword>
<evidence type="ECO:0008006" key="6">
    <source>
        <dbReference type="Google" id="ProtNLM"/>
    </source>
</evidence>
<dbReference type="PANTHER" id="PTHR32215:SF0">
    <property type="entry name" value="CILIA- AND FLAGELLA-ASSOCIATED PROTEIN 57"/>
    <property type="match status" value="1"/>
</dbReference>
<name>A0ABL0EFU1_RHOPR</name>
<dbReference type="Gene3D" id="2.130.10.10">
    <property type="entry name" value="YVTN repeat-like/Quinoprotein amine dehydrogenase"/>
    <property type="match status" value="2"/>
</dbReference>
<dbReference type="EMBL" id="ACPB03002835">
    <property type="status" value="NOT_ANNOTATED_CDS"/>
    <property type="molecule type" value="Genomic_DNA"/>
</dbReference>
<dbReference type="InterPro" id="IPR001680">
    <property type="entry name" value="WD40_rpt"/>
</dbReference>
<feature type="repeat" description="WD" evidence="1">
    <location>
        <begin position="625"/>
        <end position="658"/>
    </location>
</feature>
<keyword evidence="5" id="KW-1185">Reference proteome</keyword>
<dbReference type="InterPro" id="IPR052993">
    <property type="entry name" value="CFA-57"/>
</dbReference>
<evidence type="ECO:0000313" key="4">
    <source>
        <dbReference type="EnsemblMetazoa" id="RPRC014247.P118"/>
    </source>
</evidence>